<sequence length="126" mass="14404">MKEEKKHIGSKAFQKTIFIVFILGTIGLIWAALFSPSAKQRNNLVIAEKFNKESLSPLIKKHQKSHDIHTGIYTGKGGCLAVTGWTETKKDLNDLKKIIEDINPPLPIRWTVKVYEIEFKQLENEE</sequence>
<gene>
    <name evidence="2" type="ORF">PQO03_02565</name>
</gene>
<dbReference type="RefSeq" id="WP_274150908.1">
    <property type="nucleotide sequence ID" value="NZ_CP117811.1"/>
</dbReference>
<dbReference type="EMBL" id="CP117811">
    <property type="protein sequence ID" value="WDE96843.1"/>
    <property type="molecule type" value="Genomic_DNA"/>
</dbReference>
<evidence type="ECO:0008006" key="4">
    <source>
        <dbReference type="Google" id="ProtNLM"/>
    </source>
</evidence>
<keyword evidence="3" id="KW-1185">Reference proteome</keyword>
<keyword evidence="1" id="KW-1133">Transmembrane helix</keyword>
<protein>
    <recommendedName>
        <fullName evidence="4">BON domain-containing protein</fullName>
    </recommendedName>
</protein>
<evidence type="ECO:0000313" key="3">
    <source>
        <dbReference type="Proteomes" id="UP001214250"/>
    </source>
</evidence>
<proteinExistence type="predicted"/>
<dbReference type="Proteomes" id="UP001214250">
    <property type="component" value="Chromosome 1"/>
</dbReference>
<evidence type="ECO:0000256" key="1">
    <source>
        <dbReference type="SAM" id="Phobius"/>
    </source>
</evidence>
<keyword evidence="1" id="KW-0812">Transmembrane</keyword>
<evidence type="ECO:0000313" key="2">
    <source>
        <dbReference type="EMBL" id="WDE96843.1"/>
    </source>
</evidence>
<accession>A0ABY7VRL4</accession>
<name>A0ABY7VRL4_9BACT</name>
<reference evidence="2 3" key="1">
    <citation type="submission" date="2023-02" db="EMBL/GenBank/DDBJ databases">
        <title>Genome sequence of Lentisphaera profundi SAORIC-696.</title>
        <authorList>
            <person name="Kim e."/>
            <person name="Cho J.-C."/>
            <person name="Choi A."/>
            <person name="Kang I."/>
        </authorList>
    </citation>
    <scope>NUCLEOTIDE SEQUENCE [LARGE SCALE GENOMIC DNA]</scope>
    <source>
        <strain evidence="2 3">SAORIC-696</strain>
    </source>
</reference>
<keyword evidence="1" id="KW-0472">Membrane</keyword>
<feature type="transmembrane region" description="Helical" evidence="1">
    <location>
        <begin position="12"/>
        <end position="33"/>
    </location>
</feature>
<organism evidence="2 3">
    <name type="scientific">Lentisphaera profundi</name>
    <dbReference type="NCBI Taxonomy" id="1658616"/>
    <lineage>
        <taxon>Bacteria</taxon>
        <taxon>Pseudomonadati</taxon>
        <taxon>Lentisphaerota</taxon>
        <taxon>Lentisphaeria</taxon>
        <taxon>Lentisphaerales</taxon>
        <taxon>Lentisphaeraceae</taxon>
        <taxon>Lentisphaera</taxon>
    </lineage>
</organism>